<dbReference type="InterPro" id="IPR001810">
    <property type="entry name" value="F-box_dom"/>
</dbReference>
<evidence type="ECO:0000313" key="3">
    <source>
        <dbReference type="EMBL" id="EFH45173.1"/>
    </source>
</evidence>
<evidence type="ECO:0000256" key="1">
    <source>
        <dbReference type="SAM" id="MobiDB-lite"/>
    </source>
</evidence>
<dbReference type="InterPro" id="IPR036047">
    <property type="entry name" value="F-box-like_dom_sf"/>
</dbReference>
<evidence type="ECO:0000259" key="2">
    <source>
        <dbReference type="SMART" id="SM00256"/>
    </source>
</evidence>
<dbReference type="KEGG" id="aly:9304985"/>
<organism evidence="4">
    <name type="scientific">Arabidopsis lyrata subsp. lyrata</name>
    <name type="common">Lyre-leaved rock-cress</name>
    <dbReference type="NCBI Taxonomy" id="81972"/>
    <lineage>
        <taxon>Eukaryota</taxon>
        <taxon>Viridiplantae</taxon>
        <taxon>Streptophyta</taxon>
        <taxon>Embryophyta</taxon>
        <taxon>Tracheophyta</taxon>
        <taxon>Spermatophyta</taxon>
        <taxon>Magnoliopsida</taxon>
        <taxon>eudicotyledons</taxon>
        <taxon>Gunneridae</taxon>
        <taxon>Pentapetalae</taxon>
        <taxon>rosids</taxon>
        <taxon>malvids</taxon>
        <taxon>Brassicales</taxon>
        <taxon>Brassicaceae</taxon>
        <taxon>Camelineae</taxon>
        <taxon>Arabidopsis</taxon>
    </lineage>
</organism>
<dbReference type="PANTHER" id="PTHR24414">
    <property type="entry name" value="F-BOX/KELCH-REPEAT PROTEIN SKIP4"/>
    <property type="match status" value="1"/>
</dbReference>
<dbReference type="InterPro" id="IPR057499">
    <property type="entry name" value="Kelch_FKB95"/>
</dbReference>
<reference evidence="4" key="1">
    <citation type="journal article" date="2011" name="Nat. Genet.">
        <title>The Arabidopsis lyrata genome sequence and the basis of rapid genome size change.</title>
        <authorList>
            <person name="Hu T.T."/>
            <person name="Pattyn P."/>
            <person name="Bakker E.G."/>
            <person name="Cao J."/>
            <person name="Cheng J.-F."/>
            <person name="Clark R.M."/>
            <person name="Fahlgren N."/>
            <person name="Fawcett J.A."/>
            <person name="Grimwood J."/>
            <person name="Gundlach H."/>
            <person name="Haberer G."/>
            <person name="Hollister J.D."/>
            <person name="Ossowski S."/>
            <person name="Ottilar R.P."/>
            <person name="Salamov A.A."/>
            <person name="Schneeberger K."/>
            <person name="Spannagl M."/>
            <person name="Wang X."/>
            <person name="Yang L."/>
            <person name="Nasrallah M.E."/>
            <person name="Bergelson J."/>
            <person name="Carrington J.C."/>
            <person name="Gaut B.S."/>
            <person name="Schmutz J."/>
            <person name="Mayer K.F.X."/>
            <person name="Van de Peer Y."/>
            <person name="Grigoriev I.V."/>
            <person name="Nordborg M."/>
            <person name="Weigel D."/>
            <person name="Guo Y.-L."/>
        </authorList>
    </citation>
    <scope>NUCLEOTIDE SEQUENCE [LARGE SCALE GENOMIC DNA]</scope>
    <source>
        <strain evidence="4">cv. MN47</strain>
    </source>
</reference>
<dbReference type="CDD" id="cd22152">
    <property type="entry name" value="F-box_AtAFR-like"/>
    <property type="match status" value="1"/>
</dbReference>
<gene>
    <name evidence="3" type="ORF">ARALYDRAFT_912422</name>
</gene>
<sequence length="395" mass="44217">MSFPARSSVDRNGEEPPVKKKKTSQVLPQTPQLYPILPLPDDLVLSCLARVSRSYYPTLSLVNKSFRSLLASPELYETRSILGRTESCLYVCLRLPPDFNTSWFILCRRPNRTQKKKKKNSNGSLLIPIPSLQSPPAHSSGLVAVGSNIYNIGGGPMEDTPSSTVSVLDCKSHAWCEAPNMLVERKHPASNVVDGKIYVAGGCEECNSSNWMEVFDSKTQTWELVSCPLAEQCESRIDKSAVVEGEIFMLGDKGVAYKPNEDRWEAIGPLSDFDLGWGWLSYSVIDNVLFCYRNLDGITWYDSKIGNWLNLKGLKGLPKFADYSRVKLADHGGKMAILWDKYVPSSGYENKMIWCAVIALERHNSQEIWGRVEWLDAVLTVPKTYKFVCALSVTV</sequence>
<dbReference type="SMART" id="SM00612">
    <property type="entry name" value="Kelch"/>
    <property type="match status" value="2"/>
</dbReference>
<feature type="compositionally biased region" description="Basic and acidic residues" evidence="1">
    <location>
        <begin position="8"/>
        <end position="18"/>
    </location>
</feature>
<dbReference type="PANTHER" id="PTHR24414:SF184">
    <property type="entry name" value="GALACTOSE OXIDASE_KELCH REPEAT SUPERFAMILY PROTEIN"/>
    <property type="match status" value="1"/>
</dbReference>
<protein>
    <recommendedName>
        <fullName evidence="2">F-box domain-containing protein</fullName>
    </recommendedName>
</protein>
<dbReference type="InterPro" id="IPR015915">
    <property type="entry name" value="Kelch-typ_b-propeller"/>
</dbReference>
<dbReference type="eggNOG" id="KOG1072">
    <property type="taxonomic scope" value="Eukaryota"/>
</dbReference>
<dbReference type="SUPFAM" id="SSF117281">
    <property type="entry name" value="Kelch motif"/>
    <property type="match status" value="1"/>
</dbReference>
<dbReference type="AlphaFoldDB" id="D7M8L1"/>
<accession>D7M8L1</accession>
<feature type="domain" description="F-box" evidence="2">
    <location>
        <begin position="39"/>
        <end position="79"/>
    </location>
</feature>
<dbReference type="EMBL" id="GL348719">
    <property type="protein sequence ID" value="EFH45173.1"/>
    <property type="molecule type" value="Genomic_DNA"/>
</dbReference>
<dbReference type="Proteomes" id="UP000008694">
    <property type="component" value="Unassembled WGS sequence"/>
</dbReference>
<evidence type="ECO:0000313" key="4">
    <source>
        <dbReference type="Proteomes" id="UP000008694"/>
    </source>
</evidence>
<proteinExistence type="predicted"/>
<dbReference type="SUPFAM" id="SSF81383">
    <property type="entry name" value="F-box domain"/>
    <property type="match status" value="1"/>
</dbReference>
<dbReference type="Pfam" id="PF00646">
    <property type="entry name" value="F-box"/>
    <property type="match status" value="1"/>
</dbReference>
<keyword evidence="4" id="KW-1185">Reference proteome</keyword>
<feature type="region of interest" description="Disordered" evidence="1">
    <location>
        <begin position="1"/>
        <end position="26"/>
    </location>
</feature>
<dbReference type="Gene3D" id="2.120.10.80">
    <property type="entry name" value="Kelch-type beta propeller"/>
    <property type="match status" value="1"/>
</dbReference>
<dbReference type="SMART" id="SM00256">
    <property type="entry name" value="FBOX"/>
    <property type="match status" value="1"/>
</dbReference>
<dbReference type="Gramene" id="scaffold_700164.1">
    <property type="protein sequence ID" value="scaffold_700164.1"/>
    <property type="gene ID" value="scaffold_700164.1"/>
</dbReference>
<dbReference type="InterPro" id="IPR050354">
    <property type="entry name" value="F-box/kelch-repeat_ARATH"/>
</dbReference>
<dbReference type="OrthoDB" id="1070088at2759"/>
<dbReference type="InterPro" id="IPR006652">
    <property type="entry name" value="Kelch_1"/>
</dbReference>
<name>D7M8L1_ARALL</name>
<dbReference type="Pfam" id="PF25210">
    <property type="entry name" value="Kelch_FKB95"/>
    <property type="match status" value="1"/>
</dbReference>
<dbReference type="HOGENOM" id="CLU_032521_1_2_1"/>